<sequence length="108" mass="11748">MNRTNHTVLWCTLILALGVLLSSCSSLSDIPDTVSGLNPFQQQEETKTTPSETAPSYQENPDAPPAAIWVESKQPALRQQQAVEVNVGDNKKCTTFCALPLRKPPVAN</sequence>
<accession>A0ABX7WV59</accession>
<feature type="chain" id="PRO_5046759235" description="Lipoprotein" evidence="2">
    <location>
        <begin position="29"/>
        <end position="108"/>
    </location>
</feature>
<keyword evidence="4" id="KW-1185">Reference proteome</keyword>
<evidence type="ECO:0008006" key="5">
    <source>
        <dbReference type="Google" id="ProtNLM"/>
    </source>
</evidence>
<name>A0ABX7WV59_9GAMM</name>
<proteinExistence type="predicted"/>
<dbReference type="PROSITE" id="PS51257">
    <property type="entry name" value="PROKAR_LIPOPROTEIN"/>
    <property type="match status" value="1"/>
</dbReference>
<dbReference type="EMBL" id="CP072801">
    <property type="protein sequence ID" value="QTR47211.1"/>
    <property type="molecule type" value="Genomic_DNA"/>
</dbReference>
<gene>
    <name evidence="3" type="ORF">J9253_04530</name>
</gene>
<feature type="region of interest" description="Disordered" evidence="1">
    <location>
        <begin position="35"/>
        <end position="64"/>
    </location>
</feature>
<keyword evidence="2" id="KW-0732">Signal</keyword>
<feature type="signal peptide" evidence="2">
    <location>
        <begin position="1"/>
        <end position="28"/>
    </location>
</feature>
<evidence type="ECO:0000313" key="3">
    <source>
        <dbReference type="EMBL" id="QTR47211.1"/>
    </source>
</evidence>
<evidence type="ECO:0000256" key="2">
    <source>
        <dbReference type="SAM" id="SignalP"/>
    </source>
</evidence>
<evidence type="ECO:0000256" key="1">
    <source>
        <dbReference type="SAM" id="MobiDB-lite"/>
    </source>
</evidence>
<evidence type="ECO:0000313" key="4">
    <source>
        <dbReference type="Proteomes" id="UP000672039"/>
    </source>
</evidence>
<dbReference type="Proteomes" id="UP000672039">
    <property type="component" value="Chromosome"/>
</dbReference>
<feature type="compositionally biased region" description="Polar residues" evidence="1">
    <location>
        <begin position="35"/>
        <end position="59"/>
    </location>
</feature>
<protein>
    <recommendedName>
        <fullName evidence="5">Lipoprotein</fullName>
    </recommendedName>
</protein>
<organism evidence="3 4">
    <name type="scientific">Thiothrix litoralis</name>
    <dbReference type="NCBI Taxonomy" id="2891210"/>
    <lineage>
        <taxon>Bacteria</taxon>
        <taxon>Pseudomonadati</taxon>
        <taxon>Pseudomonadota</taxon>
        <taxon>Gammaproteobacteria</taxon>
        <taxon>Thiotrichales</taxon>
        <taxon>Thiotrichaceae</taxon>
        <taxon>Thiothrix</taxon>
    </lineage>
</organism>
<reference evidence="3 4" key="1">
    <citation type="submission" date="2021-04" db="EMBL/GenBank/DDBJ databases">
        <title>Genomics, taxonomy and metabolism of representatives of sulfur bacteria of the genus Thiothrix: Thiothrix fructosivorans QT, Thiothrix unzii A1T and three new species, Thiothrix subterranea sp. nov., Thiothrix litoralis sp. nov. and 'Candidatus Thiothrix anitrata' sp. nov.</title>
        <authorList>
            <person name="Ravin N.V."/>
            <person name="Smolyakov D."/>
            <person name="Rudenko T.S."/>
            <person name="Mardanov A.V."/>
            <person name="Beletsky A.V."/>
            <person name="Markov N.D."/>
            <person name="Fomenkov A.I."/>
            <person name="Roberts R.J."/>
            <person name="Karnachuk O.V."/>
            <person name="Novikov A."/>
            <person name="Grabovich M.Y."/>
        </authorList>
    </citation>
    <scope>NUCLEOTIDE SEQUENCE [LARGE SCALE GENOMIC DNA]</scope>
    <source>
        <strain evidence="3 4">AS</strain>
    </source>
</reference>
<dbReference type="RefSeq" id="WP_210223491.1">
    <property type="nucleotide sequence ID" value="NZ_CP072801.1"/>
</dbReference>